<evidence type="ECO:0000259" key="1">
    <source>
        <dbReference type="Pfam" id="PF01636"/>
    </source>
</evidence>
<dbReference type="GeneID" id="64597947"/>
<dbReference type="EMBL" id="JABBWE010000085">
    <property type="protein sequence ID" value="KAG1786985.1"/>
    <property type="molecule type" value="Genomic_DNA"/>
</dbReference>
<dbReference type="Pfam" id="PF01636">
    <property type="entry name" value="APH"/>
    <property type="match status" value="1"/>
</dbReference>
<proteinExistence type="predicted"/>
<dbReference type="RefSeq" id="XP_041154369.1">
    <property type="nucleotide sequence ID" value="XM_041304183.1"/>
</dbReference>
<dbReference type="InterPro" id="IPR051678">
    <property type="entry name" value="AGP_Transferase"/>
</dbReference>
<reference evidence="2" key="1">
    <citation type="journal article" date="2020" name="New Phytol.">
        <title>Comparative genomics reveals dynamic genome evolution in host specialist ectomycorrhizal fungi.</title>
        <authorList>
            <person name="Lofgren L.A."/>
            <person name="Nguyen N.H."/>
            <person name="Vilgalys R."/>
            <person name="Ruytinx J."/>
            <person name="Liao H.L."/>
            <person name="Branco S."/>
            <person name="Kuo A."/>
            <person name="LaButti K."/>
            <person name="Lipzen A."/>
            <person name="Andreopoulos W."/>
            <person name="Pangilinan J."/>
            <person name="Riley R."/>
            <person name="Hundley H."/>
            <person name="Na H."/>
            <person name="Barry K."/>
            <person name="Grigoriev I.V."/>
            <person name="Stajich J.E."/>
            <person name="Kennedy P.G."/>
        </authorList>
    </citation>
    <scope>NUCLEOTIDE SEQUENCE</scope>
    <source>
        <strain evidence="2">S12</strain>
    </source>
</reference>
<comment type="caution">
    <text evidence="2">The sequence shown here is derived from an EMBL/GenBank/DDBJ whole genome shotgun (WGS) entry which is preliminary data.</text>
</comment>
<organism evidence="2 3">
    <name type="scientific">Suillus plorans</name>
    <dbReference type="NCBI Taxonomy" id="116603"/>
    <lineage>
        <taxon>Eukaryota</taxon>
        <taxon>Fungi</taxon>
        <taxon>Dikarya</taxon>
        <taxon>Basidiomycota</taxon>
        <taxon>Agaricomycotina</taxon>
        <taxon>Agaricomycetes</taxon>
        <taxon>Agaricomycetidae</taxon>
        <taxon>Boletales</taxon>
        <taxon>Suillineae</taxon>
        <taxon>Suillaceae</taxon>
        <taxon>Suillus</taxon>
    </lineage>
</organism>
<dbReference type="AlphaFoldDB" id="A0A9P7DCM3"/>
<evidence type="ECO:0000313" key="3">
    <source>
        <dbReference type="Proteomes" id="UP000719766"/>
    </source>
</evidence>
<sequence>MWLRPTSSDIEWSQRLFESETALLRWFSAHSALPAPRLVHVLPNSAKIARNAFVTQGFTGDPIKNLYPTLSSRAKVCLCMVHCVIRSLENVQKEQLVRSYADFALKLFDINVPQTIGSISVASSSDELIVIPRIYNANHAHTSEVFPTLQKYLEYLSTLKTRRAFTSDAGDENRFRAQASISQLIAHLRGHLTQLDERCVRHMVLAHDGLGDMNLMVDSSGNITGILDWWMNSTLPAILAAEYPPWLRYDGINDPRFAAPKKSWLETPEESARLRRIYQGVRLAFHPDGYLLIWLPRQAVKHNDVYYTALMQGTQLRAAVGWVFDIEDDPCFARMKQWTLSAFGPPIGNPPNDSQCIIT</sequence>
<dbReference type="InterPro" id="IPR002575">
    <property type="entry name" value="Aminoglycoside_PTrfase"/>
</dbReference>
<dbReference type="OrthoDB" id="10003767at2759"/>
<dbReference type="Proteomes" id="UP000719766">
    <property type="component" value="Unassembled WGS sequence"/>
</dbReference>
<evidence type="ECO:0000313" key="2">
    <source>
        <dbReference type="EMBL" id="KAG1786985.1"/>
    </source>
</evidence>
<dbReference type="PANTHER" id="PTHR21310">
    <property type="entry name" value="AMINOGLYCOSIDE PHOSPHOTRANSFERASE-RELATED-RELATED"/>
    <property type="match status" value="1"/>
</dbReference>
<keyword evidence="3" id="KW-1185">Reference proteome</keyword>
<name>A0A9P7DCM3_9AGAM</name>
<feature type="domain" description="Aminoglycoside phosphotransferase" evidence="1">
    <location>
        <begin position="10"/>
        <end position="229"/>
    </location>
</feature>
<gene>
    <name evidence="2" type="ORF">HD556DRAFT_1411561</name>
</gene>
<protein>
    <recommendedName>
        <fullName evidence="1">Aminoglycoside phosphotransferase domain-containing protein</fullName>
    </recommendedName>
</protein>
<dbReference type="PANTHER" id="PTHR21310:SF13">
    <property type="entry name" value="AMINOGLYCOSIDE PHOSPHOTRANSFERASE DOMAIN-CONTAINING PROTEIN"/>
    <property type="match status" value="1"/>
</dbReference>
<accession>A0A9P7DCM3</accession>